<dbReference type="Gene3D" id="3.40.50.10490">
    <property type="entry name" value="Glucose-6-phosphate isomerase like protein, domain 1"/>
    <property type="match status" value="1"/>
</dbReference>
<evidence type="ECO:0000313" key="6">
    <source>
        <dbReference type="EMBL" id="OGL79655.1"/>
    </source>
</evidence>
<evidence type="ECO:0000256" key="3">
    <source>
        <dbReference type="ARBA" id="ARBA00023274"/>
    </source>
</evidence>
<dbReference type="HAMAP" id="MF_00291_B">
    <property type="entry name" value="Ribosomal_uS2_B"/>
    <property type="match status" value="1"/>
</dbReference>
<dbReference type="GO" id="GO:0015935">
    <property type="term" value="C:small ribosomal subunit"/>
    <property type="evidence" value="ECO:0007669"/>
    <property type="project" value="InterPro"/>
</dbReference>
<evidence type="ECO:0000256" key="1">
    <source>
        <dbReference type="ARBA" id="ARBA00006242"/>
    </source>
</evidence>
<dbReference type="CDD" id="cd01425">
    <property type="entry name" value="RPS2"/>
    <property type="match status" value="1"/>
</dbReference>
<reference evidence="6 7" key="1">
    <citation type="journal article" date="2016" name="Nat. Commun.">
        <title>Thousands of microbial genomes shed light on interconnected biogeochemical processes in an aquifer system.</title>
        <authorList>
            <person name="Anantharaman K."/>
            <person name="Brown C.T."/>
            <person name="Hug L.A."/>
            <person name="Sharon I."/>
            <person name="Castelle C.J."/>
            <person name="Probst A.J."/>
            <person name="Thomas B.C."/>
            <person name="Singh A."/>
            <person name="Wilkins M.J."/>
            <person name="Karaoz U."/>
            <person name="Brodie E.L."/>
            <person name="Williams K.H."/>
            <person name="Hubbard S.S."/>
            <person name="Banfield J.F."/>
        </authorList>
    </citation>
    <scope>NUCLEOTIDE SEQUENCE [LARGE SCALE GENOMIC DNA]</scope>
</reference>
<dbReference type="InterPro" id="IPR018130">
    <property type="entry name" value="Ribosomal_uS2_CS"/>
</dbReference>
<dbReference type="GO" id="GO:0003735">
    <property type="term" value="F:structural constituent of ribosome"/>
    <property type="evidence" value="ECO:0007669"/>
    <property type="project" value="InterPro"/>
</dbReference>
<dbReference type="PANTHER" id="PTHR12534:SF0">
    <property type="entry name" value="SMALL RIBOSOMAL SUBUNIT PROTEIN US2M"/>
    <property type="match status" value="1"/>
</dbReference>
<comment type="caution">
    <text evidence="6">The sequence shown here is derived from an EMBL/GenBank/DDBJ whole genome shotgun (WGS) entry which is preliminary data.</text>
</comment>
<comment type="similarity">
    <text evidence="1 5">Belongs to the universal ribosomal protein uS2 family.</text>
</comment>
<evidence type="ECO:0000256" key="2">
    <source>
        <dbReference type="ARBA" id="ARBA00022980"/>
    </source>
</evidence>
<dbReference type="STRING" id="1802399.A3E39_00860"/>
<gene>
    <name evidence="5" type="primary">rpsB</name>
    <name evidence="6" type="ORF">A3E39_00860</name>
</gene>
<evidence type="ECO:0000256" key="5">
    <source>
        <dbReference type="HAMAP-Rule" id="MF_00291"/>
    </source>
</evidence>
<dbReference type="InterPro" id="IPR005706">
    <property type="entry name" value="Ribosomal_uS2_bac/mit/plastid"/>
</dbReference>
<accession>A0A1F7UN36</accession>
<organism evidence="6 7">
    <name type="scientific">Candidatus Uhrbacteria bacterium RIFCSPHIGHO2_12_FULL_60_25</name>
    <dbReference type="NCBI Taxonomy" id="1802399"/>
    <lineage>
        <taxon>Bacteria</taxon>
        <taxon>Candidatus Uhriibacteriota</taxon>
    </lineage>
</organism>
<dbReference type="GO" id="GO:0006412">
    <property type="term" value="P:translation"/>
    <property type="evidence" value="ECO:0007669"/>
    <property type="project" value="UniProtKB-UniRule"/>
</dbReference>
<protein>
    <recommendedName>
        <fullName evidence="4 5">Small ribosomal subunit protein uS2</fullName>
    </recommendedName>
</protein>
<dbReference type="EMBL" id="MGEH01000004">
    <property type="protein sequence ID" value="OGL79655.1"/>
    <property type="molecule type" value="Genomic_DNA"/>
</dbReference>
<dbReference type="NCBIfam" id="TIGR01011">
    <property type="entry name" value="rpsB_bact"/>
    <property type="match status" value="1"/>
</dbReference>
<dbReference type="AlphaFoldDB" id="A0A1F7UN36"/>
<dbReference type="PRINTS" id="PR00395">
    <property type="entry name" value="RIBOSOMALS2"/>
</dbReference>
<dbReference type="PANTHER" id="PTHR12534">
    <property type="entry name" value="30S RIBOSOMAL PROTEIN S2 PROKARYOTIC AND ORGANELLAR"/>
    <property type="match status" value="1"/>
</dbReference>
<keyword evidence="3 5" id="KW-0687">Ribonucleoprotein</keyword>
<name>A0A1F7UN36_9BACT</name>
<dbReference type="SUPFAM" id="SSF52313">
    <property type="entry name" value="Ribosomal protein S2"/>
    <property type="match status" value="1"/>
</dbReference>
<sequence>MPPIPSLTDLLQAGVHFGHQTAKWHPKMKKYIFGERQGIHIINLEATQQALERAAAFAKQTTARGGVVLFVGTKKQASDLVRAAATAASMPYVNKRWLGGTLTNYVNMAQLLRKYKELKRKLEKGELGKYTKFEQQKFAEQVEVYDDKIGGLADLMRIPDAVFILDIRKDKTALDEAQRRGVKIIAITDTNVNPTGIEYPIPANDDAVKSIELIANLISAACKEGRDEWEKARARLGGSLMNQNAPTEKAAASL</sequence>
<dbReference type="Proteomes" id="UP000176603">
    <property type="component" value="Unassembled WGS sequence"/>
</dbReference>
<proteinExistence type="inferred from homology"/>
<dbReference type="Pfam" id="PF00318">
    <property type="entry name" value="Ribosomal_S2"/>
    <property type="match status" value="1"/>
</dbReference>
<evidence type="ECO:0000256" key="4">
    <source>
        <dbReference type="ARBA" id="ARBA00035256"/>
    </source>
</evidence>
<keyword evidence="2 5" id="KW-0689">Ribosomal protein</keyword>
<dbReference type="InterPro" id="IPR023591">
    <property type="entry name" value="Ribosomal_uS2_flav_dom_sf"/>
</dbReference>
<dbReference type="PROSITE" id="PS00962">
    <property type="entry name" value="RIBOSOMAL_S2_1"/>
    <property type="match status" value="1"/>
</dbReference>
<dbReference type="InterPro" id="IPR001865">
    <property type="entry name" value="Ribosomal_uS2"/>
</dbReference>
<evidence type="ECO:0000313" key="7">
    <source>
        <dbReference type="Proteomes" id="UP000176603"/>
    </source>
</evidence>
<dbReference type="Gene3D" id="1.10.287.610">
    <property type="entry name" value="Helix hairpin bin"/>
    <property type="match status" value="1"/>
</dbReference>